<protein>
    <submittedName>
        <fullName evidence="2">DUF4134 domain-containing protein</fullName>
    </submittedName>
</protein>
<dbReference type="KEGG" id="ark:D6B99_16315"/>
<sequence>MILLDDNMGINISFSDLSRLILVIGACLAIIGAVVIYKKWSLGNHNIENDVLYWGGGILMLIIVQAFIRVMFIGYV</sequence>
<dbReference type="InterPro" id="IPR025408">
    <property type="entry name" value="DUF4134"/>
</dbReference>
<dbReference type="EMBL" id="CP032489">
    <property type="protein sequence ID" value="AYD49040.1"/>
    <property type="molecule type" value="Genomic_DNA"/>
</dbReference>
<accession>A0A386HUC6</accession>
<keyword evidence="3" id="KW-1185">Reference proteome</keyword>
<organism evidence="2 3">
    <name type="scientific">Arachidicoccus soli</name>
    <dbReference type="NCBI Taxonomy" id="2341117"/>
    <lineage>
        <taxon>Bacteria</taxon>
        <taxon>Pseudomonadati</taxon>
        <taxon>Bacteroidota</taxon>
        <taxon>Chitinophagia</taxon>
        <taxon>Chitinophagales</taxon>
        <taxon>Chitinophagaceae</taxon>
        <taxon>Arachidicoccus</taxon>
    </lineage>
</organism>
<dbReference type="Pfam" id="PF13572">
    <property type="entry name" value="DUF4134"/>
    <property type="match status" value="1"/>
</dbReference>
<evidence type="ECO:0000313" key="2">
    <source>
        <dbReference type="EMBL" id="AYD49040.1"/>
    </source>
</evidence>
<dbReference type="OrthoDB" id="1029065at2"/>
<keyword evidence="1" id="KW-1133">Transmembrane helix</keyword>
<feature type="transmembrane region" description="Helical" evidence="1">
    <location>
        <begin position="20"/>
        <end position="40"/>
    </location>
</feature>
<reference evidence="2 3" key="1">
    <citation type="submission" date="2018-09" db="EMBL/GenBank/DDBJ databases">
        <title>Arachidicoccus sp. nov., a bacterium isolated from soil.</title>
        <authorList>
            <person name="Weon H.-Y."/>
            <person name="Kwon S.-W."/>
            <person name="Lee S.A."/>
        </authorList>
    </citation>
    <scope>NUCLEOTIDE SEQUENCE [LARGE SCALE GENOMIC DNA]</scope>
    <source>
        <strain evidence="2 3">KIS59-12</strain>
    </source>
</reference>
<dbReference type="RefSeq" id="WP_119990367.1">
    <property type="nucleotide sequence ID" value="NZ_CP032489.1"/>
</dbReference>
<name>A0A386HUC6_9BACT</name>
<gene>
    <name evidence="2" type="ORF">D6B99_16315</name>
</gene>
<evidence type="ECO:0000256" key="1">
    <source>
        <dbReference type="SAM" id="Phobius"/>
    </source>
</evidence>
<proteinExistence type="predicted"/>
<dbReference type="Proteomes" id="UP000266118">
    <property type="component" value="Chromosome"/>
</dbReference>
<keyword evidence="1" id="KW-0472">Membrane</keyword>
<feature type="transmembrane region" description="Helical" evidence="1">
    <location>
        <begin position="52"/>
        <end position="72"/>
    </location>
</feature>
<keyword evidence="1" id="KW-0812">Transmembrane</keyword>
<evidence type="ECO:0000313" key="3">
    <source>
        <dbReference type="Proteomes" id="UP000266118"/>
    </source>
</evidence>
<dbReference type="AlphaFoldDB" id="A0A386HUC6"/>